<dbReference type="AlphaFoldDB" id="A0AAD5R5S9"/>
<accession>A0AAD5R5S9</accession>
<organism evidence="2 3">
    <name type="scientific">Parelaphostrongylus tenuis</name>
    <name type="common">Meningeal worm</name>
    <dbReference type="NCBI Taxonomy" id="148309"/>
    <lineage>
        <taxon>Eukaryota</taxon>
        <taxon>Metazoa</taxon>
        <taxon>Ecdysozoa</taxon>
        <taxon>Nematoda</taxon>
        <taxon>Chromadorea</taxon>
        <taxon>Rhabditida</taxon>
        <taxon>Rhabditina</taxon>
        <taxon>Rhabditomorpha</taxon>
        <taxon>Strongyloidea</taxon>
        <taxon>Metastrongylidae</taxon>
        <taxon>Parelaphostrongylus</taxon>
    </lineage>
</organism>
<sequence length="55" mass="6334">MTTTRRLTRPSSTELVVASKTKSLRAERKPVSEEDHETRHSQIRVRTTVSTGRRI</sequence>
<dbReference type="Proteomes" id="UP001196413">
    <property type="component" value="Unassembled WGS sequence"/>
</dbReference>
<name>A0AAD5R5S9_PARTN</name>
<protein>
    <submittedName>
        <fullName evidence="2">Uncharacterized protein</fullName>
    </submittedName>
</protein>
<evidence type="ECO:0000313" key="3">
    <source>
        <dbReference type="Proteomes" id="UP001196413"/>
    </source>
</evidence>
<keyword evidence="3" id="KW-1185">Reference proteome</keyword>
<feature type="compositionally biased region" description="Basic and acidic residues" evidence="1">
    <location>
        <begin position="24"/>
        <end position="40"/>
    </location>
</feature>
<reference evidence="2" key="1">
    <citation type="submission" date="2021-06" db="EMBL/GenBank/DDBJ databases">
        <title>Parelaphostrongylus tenuis whole genome reference sequence.</title>
        <authorList>
            <person name="Garwood T.J."/>
            <person name="Larsen P.A."/>
            <person name="Fountain-Jones N.M."/>
            <person name="Garbe J.R."/>
            <person name="Macchietto M.G."/>
            <person name="Kania S.A."/>
            <person name="Gerhold R.W."/>
            <person name="Richards J.E."/>
            <person name="Wolf T.M."/>
        </authorList>
    </citation>
    <scope>NUCLEOTIDE SEQUENCE</scope>
    <source>
        <strain evidence="2">MNPRO001-30</strain>
        <tissue evidence="2">Meninges</tissue>
    </source>
</reference>
<dbReference type="EMBL" id="JAHQIW010006714">
    <property type="protein sequence ID" value="KAJ1370008.1"/>
    <property type="molecule type" value="Genomic_DNA"/>
</dbReference>
<feature type="compositionally biased region" description="Polar residues" evidence="1">
    <location>
        <begin position="44"/>
        <end position="55"/>
    </location>
</feature>
<comment type="caution">
    <text evidence="2">The sequence shown here is derived from an EMBL/GenBank/DDBJ whole genome shotgun (WGS) entry which is preliminary data.</text>
</comment>
<feature type="region of interest" description="Disordered" evidence="1">
    <location>
        <begin position="1"/>
        <end position="55"/>
    </location>
</feature>
<evidence type="ECO:0000313" key="2">
    <source>
        <dbReference type="EMBL" id="KAJ1370008.1"/>
    </source>
</evidence>
<gene>
    <name evidence="2" type="ORF">KIN20_031636</name>
</gene>
<proteinExistence type="predicted"/>
<evidence type="ECO:0000256" key="1">
    <source>
        <dbReference type="SAM" id="MobiDB-lite"/>
    </source>
</evidence>